<feature type="domain" description="Histidine kinase/HSP90-like ATPase" evidence="11">
    <location>
        <begin position="317"/>
        <end position="440"/>
    </location>
</feature>
<gene>
    <name evidence="13" type="ORF">V2S66_23430</name>
</gene>
<keyword evidence="14" id="KW-1185">Reference proteome</keyword>
<dbReference type="Pfam" id="PF07730">
    <property type="entry name" value="HisKA_3"/>
    <property type="match status" value="1"/>
</dbReference>
<evidence type="ECO:0000256" key="9">
    <source>
        <dbReference type="SAM" id="MobiDB-lite"/>
    </source>
</evidence>
<organism evidence="13 14">
    <name type="scientific">Actinacidiphila polyblastidii</name>
    <dbReference type="NCBI Taxonomy" id="3110430"/>
    <lineage>
        <taxon>Bacteria</taxon>
        <taxon>Bacillati</taxon>
        <taxon>Actinomycetota</taxon>
        <taxon>Actinomycetes</taxon>
        <taxon>Kitasatosporales</taxon>
        <taxon>Streptomycetaceae</taxon>
        <taxon>Actinacidiphila</taxon>
    </lineage>
</organism>
<evidence type="ECO:0000256" key="5">
    <source>
        <dbReference type="ARBA" id="ARBA00022741"/>
    </source>
</evidence>
<evidence type="ECO:0000256" key="10">
    <source>
        <dbReference type="SAM" id="Phobius"/>
    </source>
</evidence>
<keyword evidence="6 13" id="KW-0418">Kinase</keyword>
<feature type="transmembrane region" description="Helical" evidence="10">
    <location>
        <begin position="80"/>
        <end position="113"/>
    </location>
</feature>
<dbReference type="Gene3D" id="1.20.5.1930">
    <property type="match status" value="1"/>
</dbReference>
<comment type="catalytic activity">
    <reaction evidence="1">
        <text>ATP + protein L-histidine = ADP + protein N-phospho-L-histidine.</text>
        <dbReference type="EC" id="2.7.13.3"/>
    </reaction>
</comment>
<dbReference type="GO" id="GO:0016301">
    <property type="term" value="F:kinase activity"/>
    <property type="evidence" value="ECO:0007669"/>
    <property type="project" value="UniProtKB-KW"/>
</dbReference>
<keyword evidence="10" id="KW-0812">Transmembrane</keyword>
<keyword evidence="10" id="KW-1133">Transmembrane helix</keyword>
<evidence type="ECO:0000256" key="4">
    <source>
        <dbReference type="ARBA" id="ARBA00022679"/>
    </source>
</evidence>
<dbReference type="Pfam" id="PF02518">
    <property type="entry name" value="HATPase_c"/>
    <property type="match status" value="1"/>
</dbReference>
<dbReference type="Proteomes" id="UP001344658">
    <property type="component" value="Unassembled WGS sequence"/>
</dbReference>
<dbReference type="CDD" id="cd16917">
    <property type="entry name" value="HATPase_UhpB-NarQ-NarX-like"/>
    <property type="match status" value="1"/>
</dbReference>
<keyword evidence="8" id="KW-0902">Two-component regulatory system</keyword>
<keyword evidence="7" id="KW-0067">ATP-binding</keyword>
<keyword evidence="4" id="KW-0808">Transferase</keyword>
<feature type="compositionally biased region" description="Low complexity" evidence="9">
    <location>
        <begin position="261"/>
        <end position="276"/>
    </location>
</feature>
<evidence type="ECO:0000259" key="12">
    <source>
        <dbReference type="Pfam" id="PF07730"/>
    </source>
</evidence>
<dbReference type="PANTHER" id="PTHR24421">
    <property type="entry name" value="NITRATE/NITRITE SENSOR PROTEIN NARX-RELATED"/>
    <property type="match status" value="1"/>
</dbReference>
<sequence>MTWSNPPGGPWASRVRRCAAAPDLPLVAAATLATAGLLQSAVSVGRHSFADGSTPTATALLLSLGATVPVAFARTQLTAVAAAVTAAVLLGPLSGVLPTAAGLVALAVLIHLVGLRSRPWVAVLFAAPFVVDAVGATAGLPGGKPLGVALLALAAAALSLGVARRAHAEAAARTEAGWAYADTLLQHAVRGERARIARELHDIVAHHISSLSVQAETARLTTPGLPPEGADRLLAIGATARQALTEMRRLLGVLREDAAPAAAPGPAAAGTAPPAADRSPQPGLDQLLALVDQAREASGAVVRLTVSGRVRPLGPGVELAAYRIVQEALTNARRHAPGAPVDVELGYGEEALRVAVRDSSGGAAAGTYAGGARTAGVRAADVRTAGARTGVAAARGGMGDGHGHGHGLLGMRERAAMAGGTLRAGPGPATGFLVEARLPASAGVV</sequence>
<dbReference type="PANTHER" id="PTHR24421:SF10">
    <property type="entry name" value="NITRATE_NITRITE SENSOR PROTEIN NARQ"/>
    <property type="match status" value="1"/>
</dbReference>
<keyword evidence="3" id="KW-0597">Phosphoprotein</keyword>
<reference evidence="13 14" key="1">
    <citation type="submission" date="2023-12" db="EMBL/GenBank/DDBJ databases">
        <title>Streptomyces sp. V4-01.</title>
        <authorList>
            <person name="Somphong A."/>
            <person name="Phongsopitanun W."/>
        </authorList>
    </citation>
    <scope>NUCLEOTIDE SEQUENCE [LARGE SCALE GENOMIC DNA]</scope>
    <source>
        <strain evidence="13 14">V4-01</strain>
    </source>
</reference>
<evidence type="ECO:0000259" key="11">
    <source>
        <dbReference type="Pfam" id="PF02518"/>
    </source>
</evidence>
<dbReference type="InterPro" id="IPR036890">
    <property type="entry name" value="HATPase_C_sf"/>
</dbReference>
<evidence type="ECO:0000256" key="8">
    <source>
        <dbReference type="ARBA" id="ARBA00023012"/>
    </source>
</evidence>
<protein>
    <recommendedName>
        <fullName evidence="2">histidine kinase</fullName>
        <ecNumber evidence="2">2.7.13.3</ecNumber>
    </recommendedName>
</protein>
<evidence type="ECO:0000313" key="14">
    <source>
        <dbReference type="Proteomes" id="UP001344658"/>
    </source>
</evidence>
<keyword evidence="10" id="KW-0472">Membrane</keyword>
<keyword evidence="5" id="KW-0547">Nucleotide-binding</keyword>
<evidence type="ECO:0000256" key="3">
    <source>
        <dbReference type="ARBA" id="ARBA00022553"/>
    </source>
</evidence>
<feature type="transmembrane region" description="Helical" evidence="10">
    <location>
        <begin position="120"/>
        <end position="140"/>
    </location>
</feature>
<evidence type="ECO:0000256" key="7">
    <source>
        <dbReference type="ARBA" id="ARBA00022840"/>
    </source>
</evidence>
<proteinExistence type="predicted"/>
<feature type="domain" description="Signal transduction histidine kinase subgroup 3 dimerisation and phosphoacceptor" evidence="12">
    <location>
        <begin position="192"/>
        <end position="257"/>
    </location>
</feature>
<dbReference type="SUPFAM" id="SSF55874">
    <property type="entry name" value="ATPase domain of HSP90 chaperone/DNA topoisomerase II/histidine kinase"/>
    <property type="match status" value="1"/>
</dbReference>
<accession>A0ABU7PGG1</accession>
<dbReference type="InterPro" id="IPR050482">
    <property type="entry name" value="Sensor_HK_TwoCompSys"/>
</dbReference>
<dbReference type="InterPro" id="IPR003594">
    <property type="entry name" value="HATPase_dom"/>
</dbReference>
<dbReference type="EMBL" id="JAZEWV010000022">
    <property type="protein sequence ID" value="MEE4544905.1"/>
    <property type="molecule type" value="Genomic_DNA"/>
</dbReference>
<evidence type="ECO:0000256" key="6">
    <source>
        <dbReference type="ARBA" id="ARBA00022777"/>
    </source>
</evidence>
<name>A0ABU7PGG1_9ACTN</name>
<dbReference type="RefSeq" id="WP_330798113.1">
    <property type="nucleotide sequence ID" value="NZ_JAZEWV010000022.1"/>
</dbReference>
<comment type="caution">
    <text evidence="13">The sequence shown here is derived from an EMBL/GenBank/DDBJ whole genome shotgun (WGS) entry which is preliminary data.</text>
</comment>
<dbReference type="InterPro" id="IPR011712">
    <property type="entry name" value="Sig_transdc_His_kin_sub3_dim/P"/>
</dbReference>
<evidence type="ECO:0000256" key="1">
    <source>
        <dbReference type="ARBA" id="ARBA00000085"/>
    </source>
</evidence>
<feature type="region of interest" description="Disordered" evidence="9">
    <location>
        <begin position="261"/>
        <end position="282"/>
    </location>
</feature>
<feature type="transmembrane region" description="Helical" evidence="10">
    <location>
        <begin position="146"/>
        <end position="163"/>
    </location>
</feature>
<evidence type="ECO:0000313" key="13">
    <source>
        <dbReference type="EMBL" id="MEE4544905.1"/>
    </source>
</evidence>
<dbReference type="Gene3D" id="3.30.565.10">
    <property type="entry name" value="Histidine kinase-like ATPase, C-terminal domain"/>
    <property type="match status" value="1"/>
</dbReference>
<evidence type="ECO:0000256" key="2">
    <source>
        <dbReference type="ARBA" id="ARBA00012438"/>
    </source>
</evidence>
<dbReference type="EC" id="2.7.13.3" evidence="2"/>